<accession>B8CH92</accession>
<dbReference type="eggNOG" id="COG2207">
    <property type="taxonomic scope" value="Bacteria"/>
</dbReference>
<dbReference type="Proteomes" id="UP000000753">
    <property type="component" value="Chromosome"/>
</dbReference>
<feature type="domain" description="HTH araC/xylS-type" evidence="4">
    <location>
        <begin position="143"/>
        <end position="242"/>
    </location>
</feature>
<keyword evidence="1" id="KW-0805">Transcription regulation</keyword>
<evidence type="ECO:0000256" key="2">
    <source>
        <dbReference type="ARBA" id="ARBA00023125"/>
    </source>
</evidence>
<dbReference type="KEGG" id="swp:swp_0036"/>
<dbReference type="Gene3D" id="1.10.10.60">
    <property type="entry name" value="Homeodomain-like"/>
    <property type="match status" value="1"/>
</dbReference>
<dbReference type="InterPro" id="IPR018060">
    <property type="entry name" value="HTH_AraC"/>
</dbReference>
<dbReference type="SMART" id="SM00342">
    <property type="entry name" value="HTH_ARAC"/>
    <property type="match status" value="1"/>
</dbReference>
<dbReference type="InterPro" id="IPR050204">
    <property type="entry name" value="AraC_XylS_family_regulators"/>
</dbReference>
<gene>
    <name evidence="5" type="ordered locus">swp_0036</name>
</gene>
<dbReference type="Pfam" id="PF12833">
    <property type="entry name" value="HTH_18"/>
    <property type="match status" value="1"/>
</dbReference>
<evidence type="ECO:0000313" key="6">
    <source>
        <dbReference type="Proteomes" id="UP000000753"/>
    </source>
</evidence>
<evidence type="ECO:0000256" key="1">
    <source>
        <dbReference type="ARBA" id="ARBA00023015"/>
    </source>
</evidence>
<proteinExistence type="predicted"/>
<dbReference type="GO" id="GO:0043565">
    <property type="term" value="F:sequence-specific DNA binding"/>
    <property type="evidence" value="ECO:0007669"/>
    <property type="project" value="InterPro"/>
</dbReference>
<dbReference type="AlphaFoldDB" id="B8CH92"/>
<protein>
    <submittedName>
        <fullName evidence="5">Transcriptional regulator, AraC family</fullName>
    </submittedName>
</protein>
<keyword evidence="2" id="KW-0238">DNA-binding</keyword>
<dbReference type="RefSeq" id="WP_020910268.1">
    <property type="nucleotide sequence ID" value="NC_011566.1"/>
</dbReference>
<dbReference type="PANTHER" id="PTHR46796">
    <property type="entry name" value="HTH-TYPE TRANSCRIPTIONAL ACTIVATOR RHAS-RELATED"/>
    <property type="match status" value="1"/>
</dbReference>
<evidence type="ECO:0000256" key="3">
    <source>
        <dbReference type="ARBA" id="ARBA00023163"/>
    </source>
</evidence>
<reference evidence="5 6" key="1">
    <citation type="journal article" date="2008" name="PLoS ONE">
        <title>Environmental adaptation: genomic analysis of the piezotolerant and psychrotolerant deep-sea iron reducing bacterium Shewanella piezotolerans WP3.</title>
        <authorList>
            <person name="Wang F."/>
            <person name="Wang J."/>
            <person name="Jian H."/>
            <person name="Zhang B."/>
            <person name="Li S."/>
            <person name="Wang F."/>
            <person name="Zeng X."/>
            <person name="Gao L."/>
            <person name="Bartlett D.H."/>
            <person name="Yu J."/>
            <person name="Hu S."/>
            <person name="Xiao X."/>
        </authorList>
    </citation>
    <scope>NUCLEOTIDE SEQUENCE [LARGE SCALE GENOMIC DNA]</scope>
    <source>
        <strain evidence="6">WP3 / JCM 13877</strain>
    </source>
</reference>
<dbReference type="PROSITE" id="PS01124">
    <property type="entry name" value="HTH_ARAC_FAMILY_2"/>
    <property type="match status" value="1"/>
</dbReference>
<keyword evidence="3" id="KW-0804">Transcription</keyword>
<dbReference type="EMBL" id="CP000472">
    <property type="protein sequence ID" value="ACJ26884.1"/>
    <property type="molecule type" value="Genomic_DNA"/>
</dbReference>
<evidence type="ECO:0000259" key="4">
    <source>
        <dbReference type="PROSITE" id="PS01124"/>
    </source>
</evidence>
<name>B8CH92_SHEPW</name>
<keyword evidence="6" id="KW-1185">Reference proteome</keyword>
<dbReference type="STRING" id="225849.swp_0036"/>
<sequence>MKPQVWVRHGVLITYGAALDTALHRHHAIQLVWAKGVSSCQWQAGSVSGNIIIDSQVEHKLQLNEGWILLVEPQSELGLRLRQMIAGKEVIQFNHLLEPYSKPNPKRRPNELLAPLLNTLNLTFTVDPQSAPTLDRRIQTLLTKLDRCLQGECQKPANWRASEVASELSMSESRFRHLFRTEMGIAWRPYLRWRRLSCAITAMMSGCSATESAHLTGFADSAHLSRTFRAMFGISIQQAKALFASRSS</sequence>
<organism evidence="5 6">
    <name type="scientific">Shewanella piezotolerans (strain WP3 / JCM 13877)</name>
    <dbReference type="NCBI Taxonomy" id="225849"/>
    <lineage>
        <taxon>Bacteria</taxon>
        <taxon>Pseudomonadati</taxon>
        <taxon>Pseudomonadota</taxon>
        <taxon>Gammaproteobacteria</taxon>
        <taxon>Alteromonadales</taxon>
        <taxon>Shewanellaceae</taxon>
        <taxon>Shewanella</taxon>
    </lineage>
</organism>
<dbReference type="OrthoDB" id="5295226at2"/>
<dbReference type="HOGENOM" id="CLU_073078_1_1_6"/>
<dbReference type="GO" id="GO:0003700">
    <property type="term" value="F:DNA-binding transcription factor activity"/>
    <property type="evidence" value="ECO:0007669"/>
    <property type="project" value="InterPro"/>
</dbReference>
<evidence type="ECO:0000313" key="5">
    <source>
        <dbReference type="EMBL" id="ACJ26884.1"/>
    </source>
</evidence>